<dbReference type="Pfam" id="PF00400">
    <property type="entry name" value="WD40"/>
    <property type="match status" value="1"/>
</dbReference>
<feature type="transmembrane region" description="Helical" evidence="9">
    <location>
        <begin position="24"/>
        <end position="43"/>
    </location>
</feature>
<dbReference type="InterPro" id="IPR001680">
    <property type="entry name" value="WD40_rpt"/>
</dbReference>
<dbReference type="GO" id="GO:0006974">
    <property type="term" value="P:DNA damage response"/>
    <property type="evidence" value="ECO:0007669"/>
    <property type="project" value="UniProtKB-KW"/>
</dbReference>
<proteinExistence type="inferred from homology"/>
<dbReference type="PANTHER" id="PTHR14773">
    <property type="entry name" value="WD REPEAT-CONTAINING PROTEIN 76"/>
    <property type="match status" value="1"/>
</dbReference>
<dbReference type="InterPro" id="IPR050853">
    <property type="entry name" value="WD_repeat_DNA-damage-binding"/>
</dbReference>
<feature type="transmembrane region" description="Helical" evidence="9">
    <location>
        <begin position="63"/>
        <end position="84"/>
    </location>
</feature>
<evidence type="ECO:0000313" key="10">
    <source>
        <dbReference type="EMBL" id="VFU47783.1"/>
    </source>
</evidence>
<dbReference type="PROSITE" id="PS50294">
    <property type="entry name" value="WD_REPEATS_REGION"/>
    <property type="match status" value="1"/>
</dbReference>
<keyword evidence="3" id="KW-0677">Repeat</keyword>
<dbReference type="Gene3D" id="1.20.1110.10">
    <property type="entry name" value="Calcium-transporting ATPase, transmembrane domain"/>
    <property type="match status" value="1"/>
</dbReference>
<keyword evidence="5" id="KW-0238">DNA-binding</keyword>
<evidence type="ECO:0000256" key="6">
    <source>
        <dbReference type="PROSITE-ProRule" id="PRU00221"/>
    </source>
</evidence>
<dbReference type="EMBL" id="CAADRP010001674">
    <property type="protein sequence ID" value="VFU47783.1"/>
    <property type="molecule type" value="Genomic_DNA"/>
</dbReference>
<dbReference type="SUPFAM" id="SSF81665">
    <property type="entry name" value="Calcium ATPase, transmembrane domain M"/>
    <property type="match status" value="1"/>
</dbReference>
<accession>A0A6N2M579</accession>
<evidence type="ECO:0000256" key="4">
    <source>
        <dbReference type="ARBA" id="ARBA00022763"/>
    </source>
</evidence>
<dbReference type="GO" id="GO:2000001">
    <property type="term" value="P:regulation of DNA damage checkpoint"/>
    <property type="evidence" value="ECO:0007669"/>
    <property type="project" value="TreeGrafter"/>
</dbReference>
<evidence type="ECO:0000256" key="2">
    <source>
        <dbReference type="ARBA" id="ARBA00022574"/>
    </source>
</evidence>
<dbReference type="PROSITE" id="PS50082">
    <property type="entry name" value="WD_REPEATS_2"/>
    <property type="match status" value="1"/>
</dbReference>
<dbReference type="SMART" id="SM00320">
    <property type="entry name" value="WD40"/>
    <property type="match status" value="5"/>
</dbReference>
<feature type="region of interest" description="Disordered" evidence="8">
    <location>
        <begin position="334"/>
        <end position="399"/>
    </location>
</feature>
<comment type="similarity">
    <text evidence="1">Belongs to the WD repeat DDB2/WDR76 family.</text>
</comment>
<name>A0A6N2M579_SALVM</name>
<keyword evidence="2 6" id="KW-0853">WD repeat</keyword>
<dbReference type="Gene3D" id="6.10.140.890">
    <property type="match status" value="1"/>
</dbReference>
<dbReference type="InterPro" id="IPR019775">
    <property type="entry name" value="WD40_repeat_CS"/>
</dbReference>
<evidence type="ECO:0000256" key="1">
    <source>
        <dbReference type="ARBA" id="ARBA00005434"/>
    </source>
</evidence>
<evidence type="ECO:0000256" key="3">
    <source>
        <dbReference type="ARBA" id="ARBA00022737"/>
    </source>
</evidence>
<protein>
    <submittedName>
        <fullName evidence="10">Uncharacterized protein</fullName>
    </submittedName>
</protein>
<feature type="transmembrane region" description="Helical" evidence="9">
    <location>
        <begin position="108"/>
        <end position="125"/>
    </location>
</feature>
<dbReference type="GO" id="GO:0005634">
    <property type="term" value="C:nucleus"/>
    <property type="evidence" value="ECO:0007669"/>
    <property type="project" value="TreeGrafter"/>
</dbReference>
<dbReference type="AlphaFoldDB" id="A0A6N2M579"/>
<keyword evidence="9" id="KW-0472">Membrane</keyword>
<dbReference type="GO" id="GO:0003677">
    <property type="term" value="F:DNA binding"/>
    <property type="evidence" value="ECO:0007669"/>
    <property type="project" value="UniProtKB-KW"/>
</dbReference>
<feature type="coiled-coil region" evidence="7">
    <location>
        <begin position="245"/>
        <end position="272"/>
    </location>
</feature>
<keyword evidence="7" id="KW-0175">Coiled coil</keyword>
<dbReference type="InterPro" id="IPR015943">
    <property type="entry name" value="WD40/YVTN_repeat-like_dom_sf"/>
</dbReference>
<dbReference type="SUPFAM" id="SSF50978">
    <property type="entry name" value="WD40 repeat-like"/>
    <property type="match status" value="1"/>
</dbReference>
<organism evidence="10">
    <name type="scientific">Salix viminalis</name>
    <name type="common">Common osier</name>
    <name type="synonym">Basket willow</name>
    <dbReference type="NCBI Taxonomy" id="40686"/>
    <lineage>
        <taxon>Eukaryota</taxon>
        <taxon>Viridiplantae</taxon>
        <taxon>Streptophyta</taxon>
        <taxon>Embryophyta</taxon>
        <taxon>Tracheophyta</taxon>
        <taxon>Spermatophyta</taxon>
        <taxon>Magnoliopsida</taxon>
        <taxon>eudicotyledons</taxon>
        <taxon>Gunneridae</taxon>
        <taxon>Pentapetalae</taxon>
        <taxon>rosids</taxon>
        <taxon>fabids</taxon>
        <taxon>Malpighiales</taxon>
        <taxon>Salicaceae</taxon>
        <taxon>Saliceae</taxon>
        <taxon>Salix</taxon>
    </lineage>
</organism>
<feature type="repeat" description="WD" evidence="6">
    <location>
        <begin position="635"/>
        <end position="670"/>
    </location>
</feature>
<dbReference type="PROSITE" id="PS00678">
    <property type="entry name" value="WD_REPEATS_1"/>
    <property type="match status" value="1"/>
</dbReference>
<keyword evidence="4" id="KW-0227">DNA damage</keyword>
<dbReference type="InterPro" id="IPR036322">
    <property type="entry name" value="WD40_repeat_dom_sf"/>
</dbReference>
<dbReference type="InterPro" id="IPR023298">
    <property type="entry name" value="ATPase_P-typ_TM_dom_sf"/>
</dbReference>
<sequence>MPFPSQSVLSWDSCSLALIWKFDFSPFMVLIIAILNDGTIMTISKDRVKPSPVPDSWKLKEIFATGVVLGTYMSIMTVVFFWLVHDTDFFPEKFGVRSIRGKPDELTAALYLQVSIISQALIFVTRSRSWSFVECPGLLLIGAFIAAQLVATVIAVYATWSFARIQGVGWGWAGIIWIYSIITYIPLDVLKFIIRYALTGKAWDNLLQNKTAFTNKKDYGKGEREAQWATAQRTLHGLQPPETMFNDKTTTYRELNELAEQAKKRAEVARLRELHTLKGHVDSVVKMKGLDIDTIQQHYTKLTEYEIKRLENIRRNDEMLAALQLHAKASLLSNASKRQRDGSAKSYKVSPAKKPKETETPTVIRRSLRTRGMPPDSNCLDADSNENSDKTTLNQASISREKTSPCVLGPLKMRDAYDGTGSDRAFIDTLLSFERELKSGVGVKEKFDCLKVKEEGNDRVLCGPVTRKVKSDNLNCGIKIEKREFEGRVDLESMSLEPENIARIMPGRIMTVRFLPQSDVNIVAAGNKLGNVAFWNVDSKGEKDNGIFLYRPHTGPISGILFQQSCLSKIFTSCYDGYLRLMDAEKEVFNLVHSCDDAIFCLSQHPNDVKSLYFGEGRGGLSVWDDRTGSVSSQWTLHEDRINTIDFNPQNPNIMATSSSDATVCLWDLRKVDAGKPKSLKIVNHERAVHSAYFSPSGSSLASTRATWGWDDSFVYVGNMKRGVDIISQIKDE</sequence>
<evidence type="ECO:0000256" key="7">
    <source>
        <dbReference type="SAM" id="Coils"/>
    </source>
</evidence>
<dbReference type="PANTHER" id="PTHR14773:SF0">
    <property type="entry name" value="WD REPEAT-CONTAINING PROTEIN 76"/>
    <property type="match status" value="1"/>
</dbReference>
<gene>
    <name evidence="10" type="ORF">SVIM_LOCUS308423</name>
</gene>
<feature type="transmembrane region" description="Helical" evidence="9">
    <location>
        <begin position="169"/>
        <end position="187"/>
    </location>
</feature>
<dbReference type="Gene3D" id="2.130.10.10">
    <property type="entry name" value="YVTN repeat-like/Quinoprotein amine dehydrogenase"/>
    <property type="match status" value="1"/>
</dbReference>
<evidence type="ECO:0000256" key="9">
    <source>
        <dbReference type="SAM" id="Phobius"/>
    </source>
</evidence>
<evidence type="ECO:0000256" key="8">
    <source>
        <dbReference type="SAM" id="MobiDB-lite"/>
    </source>
</evidence>
<reference evidence="10" key="1">
    <citation type="submission" date="2019-03" db="EMBL/GenBank/DDBJ databases">
        <authorList>
            <person name="Mank J."/>
            <person name="Almeida P."/>
        </authorList>
    </citation>
    <scope>NUCLEOTIDE SEQUENCE</scope>
    <source>
        <strain evidence="10">78183</strain>
    </source>
</reference>
<keyword evidence="9" id="KW-0812">Transmembrane</keyword>
<feature type="transmembrane region" description="Helical" evidence="9">
    <location>
        <begin position="137"/>
        <end position="163"/>
    </location>
</feature>
<keyword evidence="9" id="KW-1133">Transmembrane helix</keyword>
<evidence type="ECO:0000256" key="5">
    <source>
        <dbReference type="ARBA" id="ARBA00023125"/>
    </source>
</evidence>